<evidence type="ECO:0000313" key="2">
    <source>
        <dbReference type="EMBL" id="MBE1602677.1"/>
    </source>
</evidence>
<name>A0A8I0TW68_9ACTN</name>
<proteinExistence type="predicted"/>
<gene>
    <name evidence="2" type="ORF">H4687_008806</name>
</gene>
<feature type="region of interest" description="Disordered" evidence="1">
    <location>
        <begin position="1"/>
        <end position="47"/>
    </location>
</feature>
<accession>A0A8I0TW68</accession>
<evidence type="ECO:0000256" key="1">
    <source>
        <dbReference type="SAM" id="MobiDB-lite"/>
    </source>
</evidence>
<reference evidence="2 3" key="1">
    <citation type="submission" date="2020-10" db="EMBL/GenBank/DDBJ databases">
        <title>Sequencing the genomes of 1000 actinobacteria strains.</title>
        <authorList>
            <person name="Klenk H.-P."/>
        </authorList>
    </citation>
    <scope>NUCLEOTIDE SEQUENCE [LARGE SCALE GENOMIC DNA]</scope>
    <source>
        <strain evidence="2 3">DSM 41803</strain>
    </source>
</reference>
<protein>
    <submittedName>
        <fullName evidence="2">Uncharacterized protein</fullName>
    </submittedName>
</protein>
<keyword evidence="3" id="KW-1185">Reference proteome</keyword>
<dbReference type="EMBL" id="JADBGF010000001">
    <property type="protein sequence ID" value="MBE1602677.1"/>
    <property type="molecule type" value="Genomic_DNA"/>
</dbReference>
<organism evidence="2 3">
    <name type="scientific">Streptomyces stelliscabiei</name>
    <dbReference type="NCBI Taxonomy" id="146820"/>
    <lineage>
        <taxon>Bacteria</taxon>
        <taxon>Bacillati</taxon>
        <taxon>Actinomycetota</taxon>
        <taxon>Actinomycetes</taxon>
        <taxon>Kitasatosporales</taxon>
        <taxon>Streptomycetaceae</taxon>
        <taxon>Streptomyces</taxon>
    </lineage>
</organism>
<dbReference type="AlphaFoldDB" id="A0A8I0TW68"/>
<comment type="caution">
    <text evidence="2">The sequence shown here is derived from an EMBL/GenBank/DDBJ whole genome shotgun (WGS) entry which is preliminary data.</text>
</comment>
<sequence>MVVDIRESSRTLCPSPSAELVDPGGKAEPRSLDGPGNHRRVEHEGEPELRIPPQYNQDVIAGELPAEITQVLAVT</sequence>
<dbReference type="Proteomes" id="UP000629287">
    <property type="component" value="Unassembled WGS sequence"/>
</dbReference>
<dbReference type="RefSeq" id="WP_046913873.1">
    <property type="nucleotide sequence ID" value="NZ_JADBGF010000001.1"/>
</dbReference>
<dbReference type="GeneID" id="86833242"/>
<evidence type="ECO:0000313" key="3">
    <source>
        <dbReference type="Proteomes" id="UP000629287"/>
    </source>
</evidence>